<organism evidence="5 6">
    <name type="scientific">Elasticomyces elasticus</name>
    <dbReference type="NCBI Taxonomy" id="574655"/>
    <lineage>
        <taxon>Eukaryota</taxon>
        <taxon>Fungi</taxon>
        <taxon>Dikarya</taxon>
        <taxon>Ascomycota</taxon>
        <taxon>Pezizomycotina</taxon>
        <taxon>Dothideomycetes</taxon>
        <taxon>Dothideomycetidae</taxon>
        <taxon>Mycosphaerellales</taxon>
        <taxon>Teratosphaeriaceae</taxon>
        <taxon>Elasticomyces</taxon>
    </lineage>
</organism>
<evidence type="ECO:0000313" key="5">
    <source>
        <dbReference type="EMBL" id="KAK5691489.1"/>
    </source>
</evidence>
<feature type="region of interest" description="Disordered" evidence="2">
    <location>
        <begin position="1"/>
        <end position="20"/>
    </location>
</feature>
<feature type="compositionally biased region" description="Low complexity" evidence="2">
    <location>
        <begin position="512"/>
        <end position="523"/>
    </location>
</feature>
<sequence>MDSREGSEAPSSEEDFYGNDALAEEEPAQYHVQEIPNTRMNAPIFSAQDRVMEPAQDASRIETTNTLHMDAPAQVEQPAVDERRVEQPATEEHVRANGTTNGALCDDADSSEEMDVSESSRSSPEAQPEKPPHMAAKRKLSDVTDTLDLLEQALDEETAPKKPKLTATAATPATAIATVTPSGSPAERFPTELWQQIFLRLPPAMLCRCLRVSKTFNAYLTQTKAQPSAATTRKGKAVKTRIASVQDSNAIWTEARKNYFSNMPRPLGDMTELAMLQLIGGRTCQFCARLPMPAPATSPFNSGPGPDGMRVIWPFGIRTCGQCLERNTLKDVEILVSPAAALRSGLAYAFRTPDLHFVPEVQRLQPGGIPSHLRVAKVYYKPHIQSIIEEHDEIQGFGDGAAGEWQKGLANKGKEKMADAARWERWEQQLHTPQRSDLGRVLKEFDLASFPKLLDRAAGRSTGVSTGLGAIQQQQQQQQQPPLASPPSVQLIPGAAYTNGTAVPGAQHTPTNNAGAVVNSNGAQVSPIKGFPSGQPLPPTPGGRFAHGTAAQPPSIAAHATGNGNAAQHTAGVSSVQPPHLAGAYMNGNGLQHPPAAFGNGFHTLPPPPTGLPPPPHGLPPPPHGLPPPPHGLPPPPHGLPPLPMGLPPPPTGYPPGYVPPNGQHLPYQTPQPHHFQPLPKPVRSQYEVEQARHARKMDIERRCMALQPPLSPSVLQYIDSFQAAMQITTPMNDAQWEMLRPRLIAQRESAELMEHQRSTQLAALQAALPSRASEEAYLKPAKEVYDRDYELAQEPLRKRLGEYADELINGQWHGGLGLDKDTVPSFAVQVLLHVRKRYLEDKAAGSLPNGVKKAMTKQGTPTPDPFLSLDNMKHVHDNKVRPLTDPHRRDIFICAGCAEERKPKWFALEGLVQHYGAKHTTAFSRGNIVVHWQTADWPADPPFHTNPGAWVRKGGDFHKKKDRAPLHQRAGQDTFGADGPHVSFHGAENGHGAYSNHQMPRPGFMGAQRTPSFQSQPGLDPDAQLNQLSTDARELWESLAGVKDLLECVRIHTILHHVRARFTERFSTKPSLDLLTDALATNVLMKPMKNAQGLACKICVAAQTDGSASYQSYYARIRNVKLFNVSSLISHFKIMHQPNEDVGGLDWSKDMIELPEAQLVADLIRTPGMDDEGLRLIAAAFPGVFSYPLPKIGIVTETLPDVGPDSGLANRLLGRLKKKQPQGKKKKAQANGTPREGSKDTPEPGEDEYDPRKPMYAAKEEDPMAKFDSDVARKAAAPPPGPPAFSLAPETLAALNSLTGFGAQPQRAEIFERSPSVGRAEPATPANVIGMPAQAPDISAILASLTGHLPPAPAAAPPIMATNRTSSAHMPAHGYQYAQAQESPVAPRPTSRHSSGRYAPATTYQRSASPARYDPHDLQSVLAHNARQNQQNHYVQPTYAEAPVYTQAPRSPPRYRYVDEDEQPQQPLYAHPSQPQAPVYGEPAPIQYVQLPEQHRQHVPYGYEQRPAPMPKPVYVDQYGRPLELIPIDAAPAPVQYAPHPYEQQHQQHQYANRPEHAQVSTQYAQAPQYQQVYADGRPMYYEPASPASAPPPNGYVPRYTTVYDDGSRGSVPRG</sequence>
<feature type="compositionally biased region" description="Polar residues" evidence="2">
    <location>
        <begin position="562"/>
        <end position="577"/>
    </location>
</feature>
<feature type="region of interest" description="Disordered" evidence="2">
    <location>
        <begin position="971"/>
        <end position="1025"/>
    </location>
</feature>
<dbReference type="Pfam" id="PF25422">
    <property type="entry name" value="DUF7892"/>
    <property type="match status" value="1"/>
</dbReference>
<feature type="region of interest" description="Disordered" evidence="2">
    <location>
        <begin position="33"/>
        <end position="140"/>
    </location>
</feature>
<feature type="domain" description="DUF7892" evidence="4">
    <location>
        <begin position="1023"/>
        <end position="1181"/>
    </location>
</feature>
<dbReference type="Proteomes" id="UP001310594">
    <property type="component" value="Unassembled WGS sequence"/>
</dbReference>
<gene>
    <name evidence="5" type="ORF">LTR97_011482</name>
</gene>
<evidence type="ECO:0000313" key="6">
    <source>
        <dbReference type="Proteomes" id="UP001310594"/>
    </source>
</evidence>
<feature type="region of interest" description="Disordered" evidence="2">
    <location>
        <begin position="1579"/>
        <end position="1616"/>
    </location>
</feature>
<evidence type="ECO:0008006" key="7">
    <source>
        <dbReference type="Google" id="ProtNLM"/>
    </source>
</evidence>
<feature type="domain" description="F-box" evidence="3">
    <location>
        <begin position="190"/>
        <end position="218"/>
    </location>
</feature>
<feature type="region of interest" description="Disordered" evidence="2">
    <location>
        <begin position="1215"/>
        <end position="1284"/>
    </location>
</feature>
<dbReference type="InterPro" id="IPR036047">
    <property type="entry name" value="F-box-like_dom_sf"/>
</dbReference>
<dbReference type="InterPro" id="IPR001810">
    <property type="entry name" value="F-box_dom"/>
</dbReference>
<evidence type="ECO:0000256" key="1">
    <source>
        <dbReference type="ARBA" id="ARBA00022581"/>
    </source>
</evidence>
<evidence type="ECO:0000259" key="4">
    <source>
        <dbReference type="Pfam" id="PF25422"/>
    </source>
</evidence>
<dbReference type="EMBL" id="JAVRQU010000021">
    <property type="protein sequence ID" value="KAK5691489.1"/>
    <property type="molecule type" value="Genomic_DNA"/>
</dbReference>
<feature type="compositionally biased region" description="Acidic residues" evidence="2">
    <location>
        <begin position="11"/>
        <end position="20"/>
    </location>
</feature>
<feature type="compositionally biased region" description="Pro residues" evidence="2">
    <location>
        <begin position="605"/>
        <end position="649"/>
    </location>
</feature>
<feature type="compositionally biased region" description="Basic residues" evidence="2">
    <location>
        <begin position="1215"/>
        <end position="1229"/>
    </location>
</feature>
<reference evidence="5" key="1">
    <citation type="submission" date="2023-08" db="EMBL/GenBank/DDBJ databases">
        <title>Black Yeasts Isolated from many extreme environments.</title>
        <authorList>
            <person name="Coleine C."/>
            <person name="Stajich J.E."/>
            <person name="Selbmann L."/>
        </authorList>
    </citation>
    <scope>NUCLEOTIDE SEQUENCE</scope>
    <source>
        <strain evidence="5">CCFEE 5810</strain>
    </source>
</reference>
<feature type="compositionally biased region" description="Acidic residues" evidence="2">
    <location>
        <begin position="106"/>
        <end position="116"/>
    </location>
</feature>
<feature type="region of interest" description="Disordered" evidence="2">
    <location>
        <begin position="461"/>
        <end position="649"/>
    </location>
</feature>
<dbReference type="InterPro" id="IPR057214">
    <property type="entry name" value="DUF7892"/>
</dbReference>
<feature type="compositionally biased region" description="Basic and acidic residues" evidence="2">
    <location>
        <begin position="80"/>
        <end position="95"/>
    </location>
</feature>
<comment type="caution">
    <text evidence="5">The sequence shown here is derived from an EMBL/GenBank/DDBJ whole genome shotgun (WGS) entry which is preliminary data.</text>
</comment>
<name>A0AAN7ZQX5_9PEZI</name>
<evidence type="ECO:0000256" key="2">
    <source>
        <dbReference type="SAM" id="MobiDB-lite"/>
    </source>
</evidence>
<dbReference type="Pfam" id="PF12937">
    <property type="entry name" value="F-box-like"/>
    <property type="match status" value="1"/>
</dbReference>
<feature type="region of interest" description="Disordered" evidence="2">
    <location>
        <begin position="1462"/>
        <end position="1482"/>
    </location>
</feature>
<protein>
    <recommendedName>
        <fullName evidence="7">F-box domain-containing protein</fullName>
    </recommendedName>
</protein>
<accession>A0AAN7ZQX5</accession>
<dbReference type="PANTHER" id="PTHR13037:SF24">
    <property type="entry name" value="POLYCOMB PROTEIN PCL-RELATED"/>
    <property type="match status" value="1"/>
</dbReference>
<dbReference type="SUPFAM" id="SSF81383">
    <property type="entry name" value="F-box domain"/>
    <property type="match status" value="1"/>
</dbReference>
<evidence type="ECO:0000259" key="3">
    <source>
        <dbReference type="Pfam" id="PF12937"/>
    </source>
</evidence>
<keyword evidence="1" id="KW-0945">Host-virus interaction</keyword>
<feature type="region of interest" description="Disordered" evidence="2">
    <location>
        <begin position="1380"/>
        <end position="1413"/>
    </location>
</feature>
<dbReference type="PANTHER" id="PTHR13037">
    <property type="entry name" value="FORMIN"/>
    <property type="match status" value="1"/>
</dbReference>
<feature type="compositionally biased region" description="Basic and acidic residues" evidence="2">
    <location>
        <begin position="1251"/>
        <end position="1274"/>
    </location>
</feature>
<proteinExistence type="predicted"/>
<dbReference type="CDD" id="cd09917">
    <property type="entry name" value="F-box_SF"/>
    <property type="match status" value="1"/>
</dbReference>